<comment type="caution">
    <text evidence="2">The sequence shown here is derived from an EMBL/GenBank/DDBJ whole genome shotgun (WGS) entry which is preliminary data.</text>
</comment>
<feature type="compositionally biased region" description="Low complexity" evidence="1">
    <location>
        <begin position="130"/>
        <end position="141"/>
    </location>
</feature>
<organism evidence="2 3">
    <name type="scientific">Cylindrodendrum hubeiense</name>
    <dbReference type="NCBI Taxonomy" id="595255"/>
    <lineage>
        <taxon>Eukaryota</taxon>
        <taxon>Fungi</taxon>
        <taxon>Dikarya</taxon>
        <taxon>Ascomycota</taxon>
        <taxon>Pezizomycotina</taxon>
        <taxon>Sordariomycetes</taxon>
        <taxon>Hypocreomycetidae</taxon>
        <taxon>Hypocreales</taxon>
        <taxon>Nectriaceae</taxon>
        <taxon>Cylindrodendrum</taxon>
    </lineage>
</organism>
<name>A0A9P5LA85_9HYPO</name>
<gene>
    <name evidence="2" type="ORF">G7Z17_g12803</name>
</gene>
<sequence length="175" mass="19070">MGRDGSRWVETGRNGIARYERTAFSVQVVDIMRANVAPRRWKQANPRTNHLEGQACGAGPSGLPAAFQWATPLKVKFESAASRTGPEALAQQRNPAAFRTKQEASSKAWMGVDRGCGGAGFLAARPPPQQHQQHQQLPQQHYPRRNPGMPPLQLAPAAEDSRPLGCSRARISQGV</sequence>
<dbReference type="Proteomes" id="UP000722485">
    <property type="component" value="Unassembled WGS sequence"/>
</dbReference>
<evidence type="ECO:0000256" key="1">
    <source>
        <dbReference type="SAM" id="MobiDB-lite"/>
    </source>
</evidence>
<protein>
    <submittedName>
        <fullName evidence="2">Uncharacterized protein</fullName>
    </submittedName>
</protein>
<evidence type="ECO:0000313" key="2">
    <source>
        <dbReference type="EMBL" id="KAF7537715.1"/>
    </source>
</evidence>
<accession>A0A9P5LA85</accession>
<evidence type="ECO:0000313" key="3">
    <source>
        <dbReference type="Proteomes" id="UP000722485"/>
    </source>
</evidence>
<keyword evidence="3" id="KW-1185">Reference proteome</keyword>
<reference evidence="2" key="1">
    <citation type="submission" date="2020-03" db="EMBL/GenBank/DDBJ databases">
        <title>Draft Genome Sequence of Cylindrodendrum hubeiense.</title>
        <authorList>
            <person name="Buettner E."/>
            <person name="Kellner H."/>
        </authorList>
    </citation>
    <scope>NUCLEOTIDE SEQUENCE</scope>
    <source>
        <strain evidence="2">IHI 201604</strain>
    </source>
</reference>
<dbReference type="AlphaFoldDB" id="A0A9P5LA85"/>
<proteinExistence type="predicted"/>
<feature type="region of interest" description="Disordered" evidence="1">
    <location>
        <begin position="122"/>
        <end position="175"/>
    </location>
</feature>
<dbReference type="EMBL" id="JAANBB010000626">
    <property type="protein sequence ID" value="KAF7537715.1"/>
    <property type="molecule type" value="Genomic_DNA"/>
</dbReference>